<proteinExistence type="predicted"/>
<accession>A0A1H7V212</accession>
<protein>
    <submittedName>
        <fullName evidence="1">Galactose mutarotase</fullName>
    </submittedName>
</protein>
<organism evidence="1 2">
    <name type="scientific">Paraburkholderia caballeronis</name>
    <dbReference type="NCBI Taxonomy" id="416943"/>
    <lineage>
        <taxon>Bacteria</taxon>
        <taxon>Pseudomonadati</taxon>
        <taxon>Pseudomonadota</taxon>
        <taxon>Betaproteobacteria</taxon>
        <taxon>Burkholderiales</taxon>
        <taxon>Burkholderiaceae</taxon>
        <taxon>Paraburkholderia</taxon>
    </lineage>
</organism>
<dbReference type="PANTHER" id="PTHR11122:SF13">
    <property type="entry name" value="GLUCOSE-6-PHOSPHATE 1-EPIMERASE"/>
    <property type="match status" value="1"/>
</dbReference>
<dbReference type="STRING" id="416943.SAMN05445871_2625"/>
<dbReference type="SUPFAM" id="SSF74650">
    <property type="entry name" value="Galactose mutarotase-like"/>
    <property type="match status" value="1"/>
</dbReference>
<dbReference type="PANTHER" id="PTHR11122">
    <property type="entry name" value="APOSPORY-ASSOCIATED PROTEIN C-RELATED"/>
    <property type="match status" value="1"/>
</dbReference>
<dbReference type="Gene3D" id="2.70.98.10">
    <property type="match status" value="1"/>
</dbReference>
<dbReference type="Proteomes" id="UP000199120">
    <property type="component" value="Unassembled WGS sequence"/>
</dbReference>
<dbReference type="AlphaFoldDB" id="A0A1H7V212"/>
<dbReference type="InterPro" id="IPR011013">
    <property type="entry name" value="Gal_mutarotase_sf_dom"/>
</dbReference>
<dbReference type="GO" id="GO:0005975">
    <property type="term" value="P:carbohydrate metabolic process"/>
    <property type="evidence" value="ECO:0007669"/>
    <property type="project" value="InterPro"/>
</dbReference>
<evidence type="ECO:0000313" key="2">
    <source>
        <dbReference type="Proteomes" id="UP000199120"/>
    </source>
</evidence>
<dbReference type="RefSeq" id="WP_090545468.1">
    <property type="nucleotide sequence ID" value="NZ_FNSR01000001.1"/>
</dbReference>
<gene>
    <name evidence="1" type="ORF">SAMN05192542_1226</name>
</gene>
<sequence>MDSLPQQDLLDLSFGPSTLRLAPWAGGRLMSWHVDGDAVIYWPEHANWDEPGRVRGGNPLLFPFLARHRVDGELGRWRDAEGVIRDMPMHGFARDLPFEAKVDDDGRGVRMTLVDTPQTQASYPFNFRFDAMYRLVEERTLEVELTTTNTGTVALPWYAGHHFYFALPHALRGETTVALPPTVRRHQLPDGRISDPEPGEPHYALDDPRIYDRFHCLERTPPAEPVRMVTPALKRVITIDLDRPGSVPWYAVTTWTEKPESDFHCVEPWLGLPDAIHNGLGLRWLAPGATESAILRIAVGSTD</sequence>
<dbReference type="Pfam" id="PF01263">
    <property type="entry name" value="Aldose_epim"/>
    <property type="match status" value="1"/>
</dbReference>
<dbReference type="GO" id="GO:0016853">
    <property type="term" value="F:isomerase activity"/>
    <property type="evidence" value="ECO:0007669"/>
    <property type="project" value="InterPro"/>
</dbReference>
<reference evidence="2" key="1">
    <citation type="submission" date="2016-10" db="EMBL/GenBank/DDBJ databases">
        <authorList>
            <person name="Varghese N."/>
            <person name="Submissions S."/>
        </authorList>
    </citation>
    <scope>NUCLEOTIDE SEQUENCE [LARGE SCALE GENOMIC DNA]</scope>
    <source>
        <strain evidence="2">LMG 26416</strain>
    </source>
</reference>
<dbReference type="EMBL" id="FOAJ01000022">
    <property type="protein sequence ID" value="SEM03079.1"/>
    <property type="molecule type" value="Genomic_DNA"/>
</dbReference>
<dbReference type="OrthoDB" id="9790727at2"/>
<dbReference type="GO" id="GO:0030246">
    <property type="term" value="F:carbohydrate binding"/>
    <property type="evidence" value="ECO:0007669"/>
    <property type="project" value="InterPro"/>
</dbReference>
<keyword evidence="2" id="KW-1185">Reference proteome</keyword>
<name>A0A1H7V212_9BURK</name>
<dbReference type="InterPro" id="IPR014718">
    <property type="entry name" value="GH-type_carb-bd"/>
</dbReference>
<evidence type="ECO:0000313" key="1">
    <source>
        <dbReference type="EMBL" id="SEM03079.1"/>
    </source>
</evidence>
<dbReference type="InterPro" id="IPR008183">
    <property type="entry name" value="Aldose_1/G6P_1-epimerase"/>
</dbReference>